<gene>
    <name evidence="2" type="ORF">CONCODRAFT_13982</name>
</gene>
<dbReference type="EMBL" id="KQ965201">
    <property type="protein sequence ID" value="KXN64753.1"/>
    <property type="molecule type" value="Genomic_DNA"/>
</dbReference>
<feature type="chain" id="PRO_5007293932" description="Ricin B lectin domain-containing protein" evidence="1">
    <location>
        <begin position="17"/>
        <end position="169"/>
    </location>
</feature>
<evidence type="ECO:0000313" key="2">
    <source>
        <dbReference type="EMBL" id="KXN64753.1"/>
    </source>
</evidence>
<dbReference type="AlphaFoldDB" id="A0A137NPT6"/>
<reference evidence="2 3" key="1">
    <citation type="journal article" date="2015" name="Genome Biol. Evol.">
        <title>Phylogenomic analyses indicate that early fungi evolved digesting cell walls of algal ancestors of land plants.</title>
        <authorList>
            <person name="Chang Y."/>
            <person name="Wang S."/>
            <person name="Sekimoto S."/>
            <person name="Aerts A.L."/>
            <person name="Choi C."/>
            <person name="Clum A."/>
            <person name="LaButti K.M."/>
            <person name="Lindquist E.A."/>
            <person name="Yee Ngan C."/>
            <person name="Ohm R.A."/>
            <person name="Salamov A.A."/>
            <person name="Grigoriev I.V."/>
            <person name="Spatafora J.W."/>
            <person name="Berbee M.L."/>
        </authorList>
    </citation>
    <scope>NUCLEOTIDE SEQUENCE [LARGE SCALE GENOMIC DNA]</scope>
    <source>
        <strain evidence="2 3">NRRL 28638</strain>
    </source>
</reference>
<accession>A0A137NPT6</accession>
<organism evidence="2 3">
    <name type="scientific">Conidiobolus coronatus (strain ATCC 28846 / CBS 209.66 / NRRL 28638)</name>
    <name type="common">Delacroixia coronata</name>
    <dbReference type="NCBI Taxonomy" id="796925"/>
    <lineage>
        <taxon>Eukaryota</taxon>
        <taxon>Fungi</taxon>
        <taxon>Fungi incertae sedis</taxon>
        <taxon>Zoopagomycota</taxon>
        <taxon>Entomophthoromycotina</taxon>
        <taxon>Entomophthoromycetes</taxon>
        <taxon>Entomophthorales</taxon>
        <taxon>Ancylistaceae</taxon>
        <taxon>Conidiobolus</taxon>
    </lineage>
</organism>
<protein>
    <recommendedName>
        <fullName evidence="4">Ricin B lectin domain-containing protein</fullName>
    </recommendedName>
</protein>
<sequence length="169" mass="18912">MKFILSTIALASIVLASPQGVPTAQDSQDARETHLEIHTHECAASYQDSDGLVWSIQKDHREDLHQNKINLFSAKTGRPSRIEKHIKHGGKLVVKPHCHRDTFELVNRLDKRVNVCIGEARHGGHGHKKCKCEHLGPGESITHHGDDSIRINDRDEDECTGKGLFQLSH</sequence>
<keyword evidence="3" id="KW-1185">Reference proteome</keyword>
<evidence type="ECO:0000256" key="1">
    <source>
        <dbReference type="SAM" id="SignalP"/>
    </source>
</evidence>
<proteinExistence type="predicted"/>
<dbReference type="Proteomes" id="UP000070444">
    <property type="component" value="Unassembled WGS sequence"/>
</dbReference>
<keyword evidence="1" id="KW-0732">Signal</keyword>
<feature type="signal peptide" evidence="1">
    <location>
        <begin position="1"/>
        <end position="16"/>
    </location>
</feature>
<name>A0A137NPT6_CONC2</name>
<evidence type="ECO:0008006" key="4">
    <source>
        <dbReference type="Google" id="ProtNLM"/>
    </source>
</evidence>
<evidence type="ECO:0000313" key="3">
    <source>
        <dbReference type="Proteomes" id="UP000070444"/>
    </source>
</evidence>